<gene>
    <name evidence="13" type="ORF">KDY119_03461</name>
</gene>
<sequence length="626" mass="67296">MDLAIPLVLGALAVIVVTAFAPRLGIAAPLILVVVGVAVSFLPFVSAVELEPELILGGVLPPLLYSSAVSMPTMDFRRDFKLIGGLSVILVIVTAVIIGWVLYLVVPDINLPMGIALGAIISPTDAVATSIVKRLGVSPRIVTILEGESLLNDASALVVLRSAVAAMAGAVSLGHVAWDFVYAVVVAVAVGFVVGRVSLLLRSRIKDPVLNTAASFVVPFVAYLPAEHLGASGLVAVVVTGLVMGQGAPRYLRPQDRRAEESNWRTVELLLEGAVFLLMGLELFGLVTEVHEEHQSAMKAVMIAAVAFVGVLVVRTAFLVPFLFALRRDRRELKQQRAALARAQERLDQGLPSFSGGPFPPGRGPGGRTLSDREKRRLKRRAERERKRRGGMDADQLAARKTRVQQFIDRRVADIDYLTGEPLGAKQGVVLVWAGMRGVVTLAAAQTLPETVTGNDDYHRALLVLIAFIVAAGSLFLQGGSLGWVVRHLGLASEDAGAARAERQQLVAELAGTAAAECARDDLTRADGSAYDPGVVDLVRRESVRIVDENGFDLVPGTENTRYDQYRELRIRVIRAQRDELLRIRDVGTYSADALGDVLEYLDADEIGIELRGAHDEDDPAPRAAE</sequence>
<proteinExistence type="predicted"/>
<evidence type="ECO:0000256" key="1">
    <source>
        <dbReference type="ARBA" id="ARBA00004651"/>
    </source>
</evidence>
<keyword evidence="14" id="KW-1185">Reference proteome</keyword>
<reference evidence="13 14" key="1">
    <citation type="submission" date="2019-10" db="EMBL/GenBank/DDBJ databases">
        <title>Genome sequence of Luteimicrobium xylanilyticum HY-24.</title>
        <authorList>
            <person name="Kim D.Y."/>
            <person name="Park H.-Y."/>
        </authorList>
    </citation>
    <scope>NUCLEOTIDE SEQUENCE [LARGE SCALE GENOMIC DNA]</scope>
    <source>
        <strain evidence="13 14">HY-24</strain>
    </source>
</reference>
<evidence type="ECO:0000256" key="3">
    <source>
        <dbReference type="ARBA" id="ARBA00022475"/>
    </source>
</evidence>
<feature type="transmembrane region" description="Helical" evidence="11">
    <location>
        <begin position="6"/>
        <end position="22"/>
    </location>
</feature>
<dbReference type="GO" id="GO:0005886">
    <property type="term" value="C:plasma membrane"/>
    <property type="evidence" value="ECO:0007669"/>
    <property type="project" value="UniProtKB-SubCell"/>
</dbReference>
<dbReference type="Pfam" id="PF00999">
    <property type="entry name" value="Na_H_Exchanger"/>
    <property type="match status" value="1"/>
</dbReference>
<dbReference type="InterPro" id="IPR006153">
    <property type="entry name" value="Cation/H_exchanger_TM"/>
</dbReference>
<dbReference type="PANTHER" id="PTHR10110">
    <property type="entry name" value="SODIUM/HYDROGEN EXCHANGER"/>
    <property type="match status" value="1"/>
</dbReference>
<feature type="compositionally biased region" description="Basic residues" evidence="10">
    <location>
        <begin position="376"/>
        <end position="389"/>
    </location>
</feature>
<comment type="subcellular location">
    <subcellularLocation>
        <location evidence="1">Cell membrane</location>
        <topology evidence="1">Multi-pass membrane protein</topology>
    </subcellularLocation>
</comment>
<evidence type="ECO:0000256" key="10">
    <source>
        <dbReference type="SAM" id="MobiDB-lite"/>
    </source>
</evidence>
<dbReference type="InterPro" id="IPR018422">
    <property type="entry name" value="Cation/H_exchanger_CPA1"/>
</dbReference>
<feature type="transmembrane region" description="Helical" evidence="11">
    <location>
        <begin position="54"/>
        <end position="71"/>
    </location>
</feature>
<dbReference type="GO" id="GO:0051453">
    <property type="term" value="P:regulation of intracellular pH"/>
    <property type="evidence" value="ECO:0007669"/>
    <property type="project" value="TreeGrafter"/>
</dbReference>
<evidence type="ECO:0000256" key="6">
    <source>
        <dbReference type="ARBA" id="ARBA00023053"/>
    </source>
</evidence>
<evidence type="ECO:0000313" key="14">
    <source>
        <dbReference type="Proteomes" id="UP000326702"/>
    </source>
</evidence>
<evidence type="ECO:0000256" key="5">
    <source>
        <dbReference type="ARBA" id="ARBA00022989"/>
    </source>
</evidence>
<feature type="transmembrane region" description="Helical" evidence="11">
    <location>
        <begin position="269"/>
        <end position="288"/>
    </location>
</feature>
<feature type="transmembrane region" description="Helical" evidence="11">
    <location>
        <begin position="458"/>
        <end position="477"/>
    </location>
</feature>
<feature type="transmembrane region" description="Helical" evidence="11">
    <location>
        <begin position="29"/>
        <end position="48"/>
    </location>
</feature>
<feature type="transmembrane region" description="Helical" evidence="11">
    <location>
        <begin position="231"/>
        <end position="248"/>
    </location>
</feature>
<evidence type="ECO:0000256" key="9">
    <source>
        <dbReference type="ARBA" id="ARBA00023201"/>
    </source>
</evidence>
<dbReference type="OrthoDB" id="57886at2"/>
<keyword evidence="4 11" id="KW-0812">Transmembrane</keyword>
<protein>
    <submittedName>
        <fullName evidence="13">Putative Na(+)/H(+) exchanger</fullName>
    </submittedName>
</protein>
<keyword evidence="7" id="KW-0406">Ion transport</keyword>
<keyword evidence="9" id="KW-0739">Sodium transport</keyword>
<keyword evidence="6" id="KW-0915">Sodium</keyword>
<accession>A0A5P9QHI3</accession>
<dbReference type="GO" id="GO:0098719">
    <property type="term" value="P:sodium ion import across plasma membrane"/>
    <property type="evidence" value="ECO:0007669"/>
    <property type="project" value="TreeGrafter"/>
</dbReference>
<dbReference type="RefSeq" id="WP_153022583.1">
    <property type="nucleotide sequence ID" value="NZ_BAABIH010000010.1"/>
</dbReference>
<keyword evidence="2" id="KW-0813">Transport</keyword>
<dbReference type="GO" id="GO:0015385">
    <property type="term" value="F:sodium:proton antiporter activity"/>
    <property type="evidence" value="ECO:0007669"/>
    <property type="project" value="InterPro"/>
</dbReference>
<dbReference type="KEGG" id="lxl:KDY119_03461"/>
<dbReference type="EMBL" id="CP045529">
    <property type="protein sequence ID" value="QFU99925.1"/>
    <property type="molecule type" value="Genomic_DNA"/>
</dbReference>
<evidence type="ECO:0000313" key="13">
    <source>
        <dbReference type="EMBL" id="QFU99925.1"/>
    </source>
</evidence>
<evidence type="ECO:0000256" key="8">
    <source>
        <dbReference type="ARBA" id="ARBA00023136"/>
    </source>
</evidence>
<feature type="domain" description="Cation/H+ exchanger transmembrane" evidence="12">
    <location>
        <begin position="12"/>
        <end position="331"/>
    </location>
</feature>
<feature type="transmembrane region" description="Helical" evidence="11">
    <location>
        <begin position="83"/>
        <end position="105"/>
    </location>
</feature>
<evidence type="ECO:0000256" key="11">
    <source>
        <dbReference type="SAM" id="Phobius"/>
    </source>
</evidence>
<evidence type="ECO:0000256" key="2">
    <source>
        <dbReference type="ARBA" id="ARBA00022448"/>
    </source>
</evidence>
<organism evidence="13 14">
    <name type="scientific">Luteimicrobium xylanilyticum</name>
    <dbReference type="NCBI Taxonomy" id="1133546"/>
    <lineage>
        <taxon>Bacteria</taxon>
        <taxon>Bacillati</taxon>
        <taxon>Actinomycetota</taxon>
        <taxon>Actinomycetes</taxon>
        <taxon>Micrococcales</taxon>
        <taxon>Luteimicrobium</taxon>
    </lineage>
</organism>
<evidence type="ECO:0000259" key="12">
    <source>
        <dbReference type="Pfam" id="PF00999"/>
    </source>
</evidence>
<keyword evidence="3" id="KW-1003">Cell membrane</keyword>
<feature type="transmembrane region" description="Helical" evidence="11">
    <location>
        <begin position="208"/>
        <end position="225"/>
    </location>
</feature>
<keyword evidence="8 11" id="KW-0472">Membrane</keyword>
<dbReference type="GO" id="GO:0015386">
    <property type="term" value="F:potassium:proton antiporter activity"/>
    <property type="evidence" value="ECO:0007669"/>
    <property type="project" value="TreeGrafter"/>
</dbReference>
<evidence type="ECO:0000256" key="7">
    <source>
        <dbReference type="ARBA" id="ARBA00023065"/>
    </source>
</evidence>
<evidence type="ECO:0000256" key="4">
    <source>
        <dbReference type="ARBA" id="ARBA00022692"/>
    </source>
</evidence>
<keyword evidence="5 11" id="KW-1133">Transmembrane helix</keyword>
<dbReference type="AlphaFoldDB" id="A0A5P9QHI3"/>
<dbReference type="Proteomes" id="UP000326702">
    <property type="component" value="Chromosome"/>
</dbReference>
<name>A0A5P9QHI3_9MICO</name>
<dbReference type="Gene3D" id="6.10.140.1330">
    <property type="match status" value="1"/>
</dbReference>
<feature type="transmembrane region" description="Helical" evidence="11">
    <location>
        <begin position="180"/>
        <end position="201"/>
    </location>
</feature>
<dbReference type="PANTHER" id="PTHR10110:SF86">
    <property type="entry name" value="SODIUM_HYDROGEN EXCHANGER 7"/>
    <property type="match status" value="1"/>
</dbReference>
<feature type="region of interest" description="Disordered" evidence="10">
    <location>
        <begin position="349"/>
        <end position="393"/>
    </location>
</feature>
<feature type="transmembrane region" description="Helical" evidence="11">
    <location>
        <begin position="300"/>
        <end position="326"/>
    </location>
</feature>